<name>A0A7R8YZ76_HERIL</name>
<proteinExistence type="predicted"/>
<reference evidence="2 3" key="1">
    <citation type="submission" date="2020-11" db="EMBL/GenBank/DDBJ databases">
        <authorList>
            <person name="Wallbank WR R."/>
            <person name="Pardo Diaz C."/>
            <person name="Kozak K."/>
            <person name="Martin S."/>
            <person name="Jiggins C."/>
            <person name="Moest M."/>
            <person name="Warren A I."/>
            <person name="Generalovic N T."/>
            <person name="Byers J.R.P. K."/>
            <person name="Montejo-Kovacevich G."/>
            <person name="Yen C E."/>
        </authorList>
    </citation>
    <scope>NUCLEOTIDE SEQUENCE [LARGE SCALE GENOMIC DNA]</scope>
</reference>
<evidence type="ECO:0000256" key="1">
    <source>
        <dbReference type="SAM" id="MobiDB-lite"/>
    </source>
</evidence>
<evidence type="ECO:0000313" key="2">
    <source>
        <dbReference type="EMBL" id="CAD7089717.1"/>
    </source>
</evidence>
<evidence type="ECO:0000313" key="3">
    <source>
        <dbReference type="Proteomes" id="UP000594454"/>
    </source>
</evidence>
<dbReference type="EMBL" id="LR899013">
    <property type="protein sequence ID" value="CAD7089717.1"/>
    <property type="molecule type" value="Genomic_DNA"/>
</dbReference>
<organism evidence="2 3">
    <name type="scientific">Hermetia illucens</name>
    <name type="common">Black soldier fly</name>
    <dbReference type="NCBI Taxonomy" id="343691"/>
    <lineage>
        <taxon>Eukaryota</taxon>
        <taxon>Metazoa</taxon>
        <taxon>Ecdysozoa</taxon>
        <taxon>Arthropoda</taxon>
        <taxon>Hexapoda</taxon>
        <taxon>Insecta</taxon>
        <taxon>Pterygota</taxon>
        <taxon>Neoptera</taxon>
        <taxon>Endopterygota</taxon>
        <taxon>Diptera</taxon>
        <taxon>Brachycera</taxon>
        <taxon>Stratiomyomorpha</taxon>
        <taxon>Stratiomyidae</taxon>
        <taxon>Hermetiinae</taxon>
        <taxon>Hermetia</taxon>
    </lineage>
</organism>
<feature type="region of interest" description="Disordered" evidence="1">
    <location>
        <begin position="1"/>
        <end position="54"/>
    </location>
</feature>
<protein>
    <submittedName>
        <fullName evidence="2">Uncharacterized protein</fullName>
    </submittedName>
</protein>
<keyword evidence="3" id="KW-1185">Reference proteome</keyword>
<dbReference type="AlphaFoldDB" id="A0A7R8YZ76"/>
<accession>A0A7R8YZ76</accession>
<sequence length="552" mass="58048">MRSSVPDIRYSGRPTSVDVGTPASDTEIAAPDLRLSEHPSDVDVGTPAGTASGTVPDLRLSAHPGGLQVDASGVDVGSLADSTGVPMPNLRYSARPGGVDVGNPVADMRVAGSDLRLSGYPSGVDVGTPSGTVWGTVQDLRLSAHPSGLRVGASGVDVSNLGGTVTSPVPDLHYSAHPSGVDLSALHPPGTVHQKLLSDRQSIRSDFGRGATPTLSRLGLEIPTDKVQVISPDAVYSAHFTEAGIESYDSDRSALTQALNRGIRRDTDLSVTGSAASRPSSIVQTLPTGAFSTARPDADFSAPPEEVEIDRLDTDPRALAPALTQFGQLEAIDEGALSSTWRSGLSVPKDATSRHVDVDVGLPDSSVSAVRPDFGYPYPHTQRLPEESSGSRMDLTSSVPCGKPYLGRHCSFIGFWPQGPFGPFWCFTASPAESHGINSNVGHCHAGQIVEQSKDLELTALAEPRMADTQEDSYCLCPAKILEALRSVNPRWEACPPCCIYPIMSPFALSHNACCCPSFCPAIVGNHESGDGRTCECGCQNCCRGHRTIMAE</sequence>
<dbReference type="Proteomes" id="UP000594454">
    <property type="component" value="Chromosome 5"/>
</dbReference>
<gene>
    <name evidence="2" type="ORF">HERILL_LOCUS12250</name>
</gene>
<dbReference type="InParanoid" id="A0A7R8YZ76"/>